<dbReference type="InterPro" id="IPR026045">
    <property type="entry name" value="Ferric-bd"/>
</dbReference>
<dbReference type="GO" id="GO:0015888">
    <property type="term" value="P:thiamine transport"/>
    <property type="evidence" value="ECO:0007669"/>
    <property type="project" value="TreeGrafter"/>
</dbReference>
<keyword evidence="2" id="KW-0408">Iron</keyword>
<dbReference type="PIRSF" id="PIRSF002825">
    <property type="entry name" value="CfbpA"/>
    <property type="match status" value="1"/>
</dbReference>
<keyword evidence="2" id="KW-0479">Metal-binding</keyword>
<organism evidence="4 5">
    <name type="scientific">Roseateles toxinivorans</name>
    <dbReference type="NCBI Taxonomy" id="270368"/>
    <lineage>
        <taxon>Bacteria</taxon>
        <taxon>Pseudomonadati</taxon>
        <taxon>Pseudomonadota</taxon>
        <taxon>Betaproteobacteria</taxon>
        <taxon>Burkholderiales</taxon>
        <taxon>Sphaerotilaceae</taxon>
        <taxon>Roseateles</taxon>
    </lineage>
</organism>
<dbReference type="RefSeq" id="WP_133702043.1">
    <property type="nucleotide sequence ID" value="NZ_SNXS01000004.1"/>
</dbReference>
<dbReference type="AlphaFoldDB" id="A0A4R6QKW3"/>
<evidence type="ECO:0000256" key="2">
    <source>
        <dbReference type="PIRSR" id="PIRSR002825-1"/>
    </source>
</evidence>
<comment type="caution">
    <text evidence="4">The sequence shown here is derived from an EMBL/GenBank/DDBJ whole genome shotgun (WGS) entry which is preliminary data.</text>
</comment>
<dbReference type="GO" id="GO:0030975">
    <property type="term" value="F:thiamine binding"/>
    <property type="evidence" value="ECO:0007669"/>
    <property type="project" value="TreeGrafter"/>
</dbReference>
<evidence type="ECO:0000313" key="5">
    <source>
        <dbReference type="Proteomes" id="UP000295361"/>
    </source>
</evidence>
<dbReference type="InterPro" id="IPR017663">
    <property type="entry name" value="ABC_2-AEP-bd"/>
</dbReference>
<dbReference type="GO" id="GO:0030976">
    <property type="term" value="F:thiamine pyrophosphate binding"/>
    <property type="evidence" value="ECO:0007669"/>
    <property type="project" value="TreeGrafter"/>
</dbReference>
<dbReference type="OrthoDB" id="366726at2"/>
<evidence type="ECO:0000256" key="1">
    <source>
        <dbReference type="ARBA" id="ARBA00022729"/>
    </source>
</evidence>
<dbReference type="PANTHER" id="PTHR30006:SF2">
    <property type="entry name" value="ABC TRANSPORTER SUBSTRATE-BINDING PROTEIN"/>
    <property type="match status" value="1"/>
</dbReference>
<dbReference type="PANTHER" id="PTHR30006">
    <property type="entry name" value="THIAMINE-BINDING PERIPLASMIC PROTEIN-RELATED"/>
    <property type="match status" value="1"/>
</dbReference>
<dbReference type="InParanoid" id="A0A4R6QKW3"/>
<feature type="chain" id="PRO_5020968332" evidence="3">
    <location>
        <begin position="25"/>
        <end position="346"/>
    </location>
</feature>
<keyword evidence="1 3" id="KW-0732">Signal</keyword>
<reference evidence="4 5" key="1">
    <citation type="submission" date="2019-03" db="EMBL/GenBank/DDBJ databases">
        <title>Genomic Encyclopedia of Type Strains, Phase IV (KMG-IV): sequencing the most valuable type-strain genomes for metagenomic binning, comparative biology and taxonomic classification.</title>
        <authorList>
            <person name="Goeker M."/>
        </authorList>
    </citation>
    <scope>NUCLEOTIDE SEQUENCE [LARGE SCALE GENOMIC DNA]</scope>
    <source>
        <strain evidence="4 5">DSM 16998</strain>
    </source>
</reference>
<proteinExistence type="predicted"/>
<gene>
    <name evidence="4" type="ORF">DES47_104509</name>
</gene>
<dbReference type="SUPFAM" id="SSF53850">
    <property type="entry name" value="Periplasmic binding protein-like II"/>
    <property type="match status" value="1"/>
</dbReference>
<keyword evidence="5" id="KW-1185">Reference proteome</keyword>
<dbReference type="GO" id="GO:0030288">
    <property type="term" value="C:outer membrane-bounded periplasmic space"/>
    <property type="evidence" value="ECO:0007669"/>
    <property type="project" value="TreeGrafter"/>
</dbReference>
<feature type="signal peptide" evidence="3">
    <location>
        <begin position="1"/>
        <end position="24"/>
    </location>
</feature>
<feature type="binding site" evidence="2">
    <location>
        <position position="232"/>
    </location>
    <ligand>
        <name>Fe cation</name>
        <dbReference type="ChEBI" id="CHEBI:24875"/>
    </ligand>
</feature>
<name>A0A4R6QKW3_9BURK</name>
<dbReference type="Gene3D" id="3.40.190.10">
    <property type="entry name" value="Periplasmic binding protein-like II"/>
    <property type="match status" value="2"/>
</dbReference>
<accession>A0A4R6QKW3</accession>
<dbReference type="GO" id="GO:0046872">
    <property type="term" value="F:metal ion binding"/>
    <property type="evidence" value="ECO:0007669"/>
    <property type="project" value="UniProtKB-KW"/>
</dbReference>
<evidence type="ECO:0000313" key="4">
    <source>
        <dbReference type="EMBL" id="TDP64220.1"/>
    </source>
</evidence>
<protein>
    <submittedName>
        <fullName evidence="4">Iron(III) transport system substrate-binding protein</fullName>
    </submittedName>
</protein>
<dbReference type="EMBL" id="SNXS01000004">
    <property type="protein sequence ID" value="TDP64220.1"/>
    <property type="molecule type" value="Genomic_DNA"/>
</dbReference>
<sequence>MQTPGYKKLITLAALLAIAGAAQAQKTQLLVYTALETDQLKAYQEGFNKAYPDIDIRWVRDSTGVITAKLLAEKANPQADAVMGVAATSLALMDKQGMLEAYRPLNLDAIMSQYRDKKNPPAWFGMDIWGATVCFNTVEAKKRNIPVPTTWKDLLKPEFKGQVVMPNPASSGTGYFDVTAWLTLWGDKDGKGGGWEYMDKLHENIAQYTHSGSKPCNMAASGEFVAGISFEYRANANKAKGAPIELIFPKEGLGWDIEAFAIHKGTKKLDAAKKLADWASSKDAMLLYGKNFAITAQPGVAAPLANVPKDYEQRLVKMDFDWAASNRERILAEWTRRYNAKSEPKK</sequence>
<dbReference type="CDD" id="cd13544">
    <property type="entry name" value="PBP2_Fbp_like_1"/>
    <property type="match status" value="1"/>
</dbReference>
<dbReference type="Pfam" id="PF13343">
    <property type="entry name" value="SBP_bac_6"/>
    <property type="match status" value="1"/>
</dbReference>
<evidence type="ECO:0000256" key="3">
    <source>
        <dbReference type="SAM" id="SignalP"/>
    </source>
</evidence>
<dbReference type="NCBIfam" id="TIGR03261">
    <property type="entry name" value="phnS2"/>
    <property type="match status" value="1"/>
</dbReference>
<dbReference type="Proteomes" id="UP000295361">
    <property type="component" value="Unassembled WGS sequence"/>
</dbReference>